<dbReference type="Proteomes" id="UP000810207">
    <property type="component" value="Unassembled WGS sequence"/>
</dbReference>
<dbReference type="EMBL" id="JAGIKV010000019">
    <property type="protein sequence ID" value="MBP2247946.1"/>
    <property type="molecule type" value="Genomic_DNA"/>
</dbReference>
<comment type="caution">
    <text evidence="1">The sequence shown here is derived from an EMBL/GenBank/DDBJ whole genome shotgun (WGS) entry which is preliminary data.</text>
</comment>
<evidence type="ECO:0000313" key="1">
    <source>
        <dbReference type="EMBL" id="MBP2247946.1"/>
    </source>
</evidence>
<sequence>MRKHSGVVLNEQEGSQQEWYREGEQPVVSCIIA</sequence>
<name>A0ABS4RZU8_PAEXY</name>
<organism evidence="1 2">
    <name type="scientific">Paenibacillus xylanexedens</name>
    <dbReference type="NCBI Taxonomy" id="528191"/>
    <lineage>
        <taxon>Bacteria</taxon>
        <taxon>Bacillati</taxon>
        <taxon>Bacillota</taxon>
        <taxon>Bacilli</taxon>
        <taxon>Bacillales</taxon>
        <taxon>Paenibacillaceae</taxon>
        <taxon>Paenibacillus</taxon>
    </lineage>
</organism>
<protein>
    <submittedName>
        <fullName evidence="1">Uncharacterized protein</fullName>
    </submittedName>
</protein>
<proteinExistence type="predicted"/>
<accession>A0ABS4RZU8</accession>
<reference evidence="1 2" key="1">
    <citation type="submission" date="2021-03" db="EMBL/GenBank/DDBJ databases">
        <title>Genomic Encyclopedia of Type Strains, Phase IV (KMG-IV): sequencing the most valuable type-strain genomes for metagenomic binning, comparative biology and taxonomic classification.</title>
        <authorList>
            <person name="Goeker M."/>
        </authorList>
    </citation>
    <scope>NUCLEOTIDE SEQUENCE [LARGE SCALE GENOMIC DNA]</scope>
    <source>
        <strain evidence="1 2">DSM 21292</strain>
    </source>
</reference>
<keyword evidence="2" id="KW-1185">Reference proteome</keyword>
<evidence type="ECO:0000313" key="2">
    <source>
        <dbReference type="Proteomes" id="UP000810207"/>
    </source>
</evidence>
<gene>
    <name evidence="1" type="ORF">J2Z28_004615</name>
</gene>